<evidence type="ECO:0000313" key="1">
    <source>
        <dbReference type="EMBL" id="MFD2418143.1"/>
    </source>
</evidence>
<proteinExistence type="predicted"/>
<accession>A0ABW5FT10</accession>
<gene>
    <name evidence="1" type="ORF">ACFSXZ_17610</name>
</gene>
<dbReference type="RefSeq" id="WP_378266099.1">
    <property type="nucleotide sequence ID" value="NZ_JBHUKR010000007.1"/>
</dbReference>
<sequence length="131" mass="15226">MPFSRCGITVGMSAIPELQQRQIDRWCARRVPADRRGELKVMSRWRGRMVTLVEKRMEWPDGGGPAGVTERAFAQLRYGVDGLWTLYYWLDDPGRWHQYPESLPENSPVPLLEDIDRGAFSGRFFAWLTPR</sequence>
<dbReference type="EMBL" id="JBHUKR010000007">
    <property type="protein sequence ID" value="MFD2418143.1"/>
    <property type="molecule type" value="Genomic_DNA"/>
</dbReference>
<reference evidence="2" key="1">
    <citation type="journal article" date="2019" name="Int. J. Syst. Evol. Microbiol.">
        <title>The Global Catalogue of Microorganisms (GCM) 10K type strain sequencing project: providing services to taxonomists for standard genome sequencing and annotation.</title>
        <authorList>
            <consortium name="The Broad Institute Genomics Platform"/>
            <consortium name="The Broad Institute Genome Sequencing Center for Infectious Disease"/>
            <person name="Wu L."/>
            <person name="Ma J."/>
        </authorList>
    </citation>
    <scope>NUCLEOTIDE SEQUENCE [LARGE SCALE GENOMIC DNA]</scope>
    <source>
        <strain evidence="2">CGMCC 4.7645</strain>
    </source>
</reference>
<comment type="caution">
    <text evidence="1">The sequence shown here is derived from an EMBL/GenBank/DDBJ whole genome shotgun (WGS) entry which is preliminary data.</text>
</comment>
<dbReference type="Proteomes" id="UP001597417">
    <property type="component" value="Unassembled WGS sequence"/>
</dbReference>
<dbReference type="Pfam" id="PF11225">
    <property type="entry name" value="DUF3024"/>
    <property type="match status" value="1"/>
</dbReference>
<dbReference type="InterPro" id="IPR021388">
    <property type="entry name" value="DUF3024"/>
</dbReference>
<evidence type="ECO:0000313" key="2">
    <source>
        <dbReference type="Proteomes" id="UP001597417"/>
    </source>
</evidence>
<name>A0ABW5FT10_9PSEU</name>
<keyword evidence="2" id="KW-1185">Reference proteome</keyword>
<organism evidence="1 2">
    <name type="scientific">Amycolatopsis pigmentata</name>
    <dbReference type="NCBI Taxonomy" id="450801"/>
    <lineage>
        <taxon>Bacteria</taxon>
        <taxon>Bacillati</taxon>
        <taxon>Actinomycetota</taxon>
        <taxon>Actinomycetes</taxon>
        <taxon>Pseudonocardiales</taxon>
        <taxon>Pseudonocardiaceae</taxon>
        <taxon>Amycolatopsis</taxon>
    </lineage>
</organism>
<protein>
    <submittedName>
        <fullName evidence="1">DUF3024 domain-containing protein</fullName>
    </submittedName>
</protein>